<dbReference type="InterPro" id="IPR003819">
    <property type="entry name" value="TauD/TfdA-like"/>
</dbReference>
<dbReference type="AlphaFoldDB" id="A0A4R0EJ70"/>
<gene>
    <name evidence="5" type="ORF">E0H85_13545</name>
</gene>
<evidence type="ECO:0000259" key="4">
    <source>
        <dbReference type="Pfam" id="PF02668"/>
    </source>
</evidence>
<organism evidence="5 6">
    <name type="scientific">Acinetobacter terrae</name>
    <dbReference type="NCBI Taxonomy" id="2731247"/>
    <lineage>
        <taxon>Bacteria</taxon>
        <taxon>Pseudomonadati</taxon>
        <taxon>Pseudomonadota</taxon>
        <taxon>Gammaproteobacteria</taxon>
        <taxon>Moraxellales</taxon>
        <taxon>Moraxellaceae</taxon>
        <taxon>Acinetobacter</taxon>
        <taxon>Acinetobacter Taxon 24</taxon>
    </lineage>
</organism>
<dbReference type="SUPFAM" id="SSF51197">
    <property type="entry name" value="Clavaminate synthase-like"/>
    <property type="match status" value="1"/>
</dbReference>
<dbReference type="Gene3D" id="3.60.130.10">
    <property type="entry name" value="Clavaminate synthase-like"/>
    <property type="match status" value="1"/>
</dbReference>
<reference evidence="5 6" key="1">
    <citation type="submission" date="2019-02" db="EMBL/GenBank/DDBJ databases">
        <title>High diversity of culturable Acinetobacter species in natural soil and water ecosystems.</title>
        <authorList>
            <person name="Radolfova-Krizova L."/>
            <person name="Nemec A."/>
        </authorList>
    </citation>
    <scope>NUCLEOTIDE SEQUENCE [LARGE SCALE GENOMIC DNA]</scope>
    <source>
        <strain evidence="5 6">ANC 4281</strain>
    </source>
</reference>
<evidence type="ECO:0000256" key="3">
    <source>
        <dbReference type="ARBA" id="ARBA00023194"/>
    </source>
</evidence>
<evidence type="ECO:0000313" key="6">
    <source>
        <dbReference type="Proteomes" id="UP000291380"/>
    </source>
</evidence>
<keyword evidence="2" id="KW-0560">Oxidoreductase</keyword>
<dbReference type="EMBL" id="SJOA01000020">
    <property type="protein sequence ID" value="TCB56907.1"/>
    <property type="molecule type" value="Genomic_DNA"/>
</dbReference>
<dbReference type="InterPro" id="IPR042098">
    <property type="entry name" value="TauD-like_sf"/>
</dbReference>
<keyword evidence="3" id="KW-0045">Antibiotic biosynthesis</keyword>
<sequence length="346" mass="40388">MQLEHHFLNDYAKVFMAHPDNNACHDLAQYIENNLEQLMQQIHQHGILIFRGFNIQQTDEFHQLIEQKFKLQPWNSFNPNMPGWVASWMRKYSESILGAGDYRRYIDRNTVQLGPVENSVQGPHVEGGVRSERPRYIALYCQEPSTYLAETGFNNLEKIWENFPESVKQKYQGTWNHFSYVSSRKINFIDRILLKKSPFSVSILPDKKAKLTLQRAPLVIKHPVTQKLTLQPWAFANNTNPFAYQAAQNCFENRGDIQIDSTADGMQLTWEIFNQQGHKVEWTDQEKQAFFDAIYRDALLLQWQKGDVAIVDNIKIAHWRMNGEQGNRKLIQIQANVFNADDHYAA</sequence>
<dbReference type="PANTHER" id="PTHR10696:SF56">
    <property type="entry name" value="TAUD_TFDA-LIKE DOMAIN-CONTAINING PROTEIN"/>
    <property type="match status" value="1"/>
</dbReference>
<evidence type="ECO:0000256" key="1">
    <source>
        <dbReference type="ARBA" id="ARBA00001954"/>
    </source>
</evidence>
<feature type="domain" description="TauD/TfdA-like" evidence="4">
    <location>
        <begin position="26"/>
        <end position="331"/>
    </location>
</feature>
<evidence type="ECO:0000313" key="5">
    <source>
        <dbReference type="EMBL" id="TCB56907.1"/>
    </source>
</evidence>
<dbReference type="RefSeq" id="WP_131271848.1">
    <property type="nucleotide sequence ID" value="NZ_SJOA01000020.1"/>
</dbReference>
<dbReference type="InterPro" id="IPR050411">
    <property type="entry name" value="AlphaKG_dependent_hydroxylases"/>
</dbReference>
<dbReference type="GO" id="GO:0017000">
    <property type="term" value="P:antibiotic biosynthetic process"/>
    <property type="evidence" value="ECO:0007669"/>
    <property type="project" value="UniProtKB-KW"/>
</dbReference>
<evidence type="ECO:0000256" key="2">
    <source>
        <dbReference type="ARBA" id="ARBA00023002"/>
    </source>
</evidence>
<dbReference type="OrthoDB" id="9769888at2"/>
<dbReference type="PANTHER" id="PTHR10696">
    <property type="entry name" value="GAMMA-BUTYROBETAINE HYDROXYLASE-RELATED"/>
    <property type="match status" value="1"/>
</dbReference>
<proteinExistence type="predicted"/>
<dbReference type="Proteomes" id="UP000291380">
    <property type="component" value="Unassembled WGS sequence"/>
</dbReference>
<accession>A0A4R0EJ70</accession>
<comment type="cofactor">
    <cofactor evidence="1">
        <name>Fe(2+)</name>
        <dbReference type="ChEBI" id="CHEBI:29033"/>
    </cofactor>
</comment>
<comment type="caution">
    <text evidence="5">The sequence shown here is derived from an EMBL/GenBank/DDBJ whole genome shotgun (WGS) entry which is preliminary data.</text>
</comment>
<protein>
    <recommendedName>
        <fullName evidence="4">TauD/TfdA-like domain-containing protein</fullName>
    </recommendedName>
</protein>
<name>A0A4R0EJ70_9GAMM</name>
<dbReference type="Pfam" id="PF02668">
    <property type="entry name" value="TauD"/>
    <property type="match status" value="1"/>
</dbReference>
<dbReference type="GO" id="GO:0016706">
    <property type="term" value="F:2-oxoglutarate-dependent dioxygenase activity"/>
    <property type="evidence" value="ECO:0007669"/>
    <property type="project" value="UniProtKB-ARBA"/>
</dbReference>